<dbReference type="GO" id="GO:0003729">
    <property type="term" value="F:mRNA binding"/>
    <property type="evidence" value="ECO:0007669"/>
    <property type="project" value="UniProtKB-ARBA"/>
</dbReference>
<dbReference type="InterPro" id="IPR003029">
    <property type="entry name" value="S1_domain"/>
</dbReference>
<dbReference type="FunFam" id="2.40.50.140:FF:000051">
    <property type="entry name" value="RNA-binding transcriptional accessory protein"/>
    <property type="match status" value="2"/>
</dbReference>
<dbReference type="InterPro" id="IPR003451">
    <property type="entry name" value="LytB/IspH"/>
</dbReference>
<dbReference type="PANTHER" id="PTHR30426:SF0">
    <property type="entry name" value="4-HYDROXY-3-METHYLBUT-2-ENYL DIPHOSPHATE REDUCTASE"/>
    <property type="match status" value="1"/>
</dbReference>
<comment type="pathway">
    <text evidence="5">Isoprenoid biosynthesis; dimethylallyl diphosphate biosynthesis; dimethylallyl diphosphate from (2E)-4-hydroxy-3-methylbutenyl diphosphate: step 1/1.</text>
</comment>
<evidence type="ECO:0000256" key="5">
    <source>
        <dbReference type="HAMAP-Rule" id="MF_00191"/>
    </source>
</evidence>
<evidence type="ECO:0000259" key="6">
    <source>
        <dbReference type="PROSITE" id="PS50126"/>
    </source>
</evidence>
<dbReference type="AlphaFoldDB" id="A0A4V2QBU5"/>
<feature type="binding site" evidence="5">
    <location>
        <position position="73"/>
    </location>
    <ligand>
        <name>isopentenyl diphosphate</name>
        <dbReference type="ChEBI" id="CHEBI:128769"/>
    </ligand>
</feature>
<feature type="binding site" evidence="5">
    <location>
        <position position="123"/>
    </location>
    <ligand>
        <name>(2E)-4-hydroxy-3-methylbut-2-enyl diphosphate</name>
        <dbReference type="ChEBI" id="CHEBI:128753"/>
    </ligand>
</feature>
<accession>A0A4V2QBU5</accession>
<dbReference type="GO" id="GO:0019288">
    <property type="term" value="P:isopentenyl diphosphate biosynthetic process, methylerythritol 4-phosphate pathway"/>
    <property type="evidence" value="ECO:0007669"/>
    <property type="project" value="UniProtKB-UniRule"/>
</dbReference>
<dbReference type="CDD" id="cd04465">
    <property type="entry name" value="S1_RPS1_repeat_ec2_hs2"/>
    <property type="match status" value="1"/>
</dbReference>
<evidence type="ECO:0000256" key="2">
    <source>
        <dbReference type="ARBA" id="ARBA00022723"/>
    </source>
</evidence>
<dbReference type="CDD" id="cd05687">
    <property type="entry name" value="S1_RPS1_repeat_ec1_hs1"/>
    <property type="match status" value="1"/>
</dbReference>
<feature type="binding site" evidence="5">
    <location>
        <position position="264"/>
    </location>
    <ligand>
        <name>isopentenyl diphosphate</name>
        <dbReference type="ChEBI" id="CHEBI:128769"/>
    </ligand>
</feature>
<dbReference type="RefSeq" id="WP_058963605.1">
    <property type="nucleotide sequence ID" value="NZ_CABKVM010000015.1"/>
</dbReference>
<comment type="caution">
    <text evidence="7">The sequence shown here is derived from an EMBL/GenBank/DDBJ whole genome shotgun (WGS) entry which is preliminary data.</text>
</comment>
<feature type="binding site" evidence="5">
    <location>
        <position position="221"/>
    </location>
    <ligand>
        <name>(2E)-4-hydroxy-3-methylbut-2-enyl diphosphate</name>
        <dbReference type="ChEBI" id="CHEBI:128753"/>
    </ligand>
</feature>
<proteinExistence type="inferred from homology"/>
<keyword evidence="3 5" id="KW-0408">Iron</keyword>
<dbReference type="GO" id="GO:0051745">
    <property type="term" value="F:4-hydroxy-3-methylbut-2-enyl diphosphate reductase activity"/>
    <property type="evidence" value="ECO:0007669"/>
    <property type="project" value="UniProtKB-UniRule"/>
</dbReference>
<dbReference type="NCBIfam" id="TIGR00216">
    <property type="entry name" value="ispH_lytB"/>
    <property type="match status" value="1"/>
</dbReference>
<feature type="binding site" evidence="5">
    <location>
        <position position="40"/>
    </location>
    <ligand>
        <name>(2E)-4-hydroxy-3-methylbut-2-enyl diphosphate</name>
        <dbReference type="ChEBI" id="CHEBI:128753"/>
    </ligand>
</feature>
<keyword evidence="5" id="KW-0560">Oxidoreductase</keyword>
<dbReference type="PRINTS" id="PR00681">
    <property type="entry name" value="RIBOSOMALS1"/>
</dbReference>
<evidence type="ECO:0000256" key="1">
    <source>
        <dbReference type="ARBA" id="ARBA00022485"/>
    </source>
</evidence>
<feature type="binding site" evidence="5">
    <location>
        <position position="223"/>
    </location>
    <ligand>
        <name>(2E)-4-hydroxy-3-methylbut-2-enyl diphosphate</name>
        <dbReference type="ChEBI" id="CHEBI:128753"/>
    </ligand>
</feature>
<feature type="binding site" evidence="5">
    <location>
        <position position="222"/>
    </location>
    <ligand>
        <name>isopentenyl diphosphate</name>
        <dbReference type="ChEBI" id="CHEBI:128769"/>
    </ligand>
</feature>
<dbReference type="SUPFAM" id="SSF50249">
    <property type="entry name" value="Nucleic acid-binding proteins"/>
    <property type="match status" value="4"/>
</dbReference>
<evidence type="ECO:0000313" key="7">
    <source>
        <dbReference type="EMBL" id="TCL57782.1"/>
    </source>
</evidence>
<feature type="domain" description="S1 motif" evidence="6">
    <location>
        <begin position="391"/>
        <end position="455"/>
    </location>
</feature>
<feature type="binding site" evidence="5">
    <location>
        <position position="221"/>
    </location>
    <ligand>
        <name>dimethylallyl diphosphate</name>
        <dbReference type="ChEBI" id="CHEBI:57623"/>
    </ligand>
</feature>
<feature type="binding site" evidence="5">
    <location>
        <position position="221"/>
    </location>
    <ligand>
        <name>isopentenyl diphosphate</name>
        <dbReference type="ChEBI" id="CHEBI:128769"/>
    </ligand>
</feature>
<keyword evidence="1 5" id="KW-0004">4Fe-4S</keyword>
<dbReference type="GO" id="GO:0051539">
    <property type="term" value="F:4 iron, 4 sulfur cluster binding"/>
    <property type="evidence" value="ECO:0007669"/>
    <property type="project" value="UniProtKB-UniRule"/>
</dbReference>
<feature type="binding site" evidence="5">
    <location>
        <position position="40"/>
    </location>
    <ligand>
        <name>dimethylallyl diphosphate</name>
        <dbReference type="ChEBI" id="CHEBI:57623"/>
    </ligand>
</feature>
<dbReference type="Gene3D" id="3.40.1010.20">
    <property type="entry name" value="4-hydroxy-3-methylbut-2-enyl diphosphate reductase, catalytic domain"/>
    <property type="match status" value="2"/>
</dbReference>
<feature type="binding site" evidence="5">
    <location>
        <position position="73"/>
    </location>
    <ligand>
        <name>(2E)-4-hydroxy-3-methylbut-2-enyl diphosphate</name>
        <dbReference type="ChEBI" id="CHEBI:128753"/>
    </ligand>
</feature>
<comment type="function">
    <text evidence="5">Catalyzes the conversion of 1-hydroxy-2-methyl-2-(E)-butenyl 4-diphosphate (HMBPP) into a mixture of isopentenyl diphosphate (IPP) and dimethylallyl diphosphate (DMAPP). Acts in the terminal step of the DOXP/MEP pathway for isoprenoid precursor biosynthesis.</text>
</comment>
<dbReference type="Proteomes" id="UP000295184">
    <property type="component" value="Unassembled WGS sequence"/>
</dbReference>
<dbReference type="CDD" id="cd13944">
    <property type="entry name" value="lytB_ispH"/>
    <property type="match status" value="1"/>
</dbReference>
<dbReference type="UniPathway" id="UPA00056">
    <property type="reaction ID" value="UER00097"/>
</dbReference>
<dbReference type="CDD" id="cd05688">
    <property type="entry name" value="S1_RPS1_repeat_ec3"/>
    <property type="match status" value="1"/>
</dbReference>
<feature type="binding site" evidence="5">
    <location>
        <position position="123"/>
    </location>
    <ligand>
        <name>isopentenyl diphosphate</name>
        <dbReference type="ChEBI" id="CHEBI:128769"/>
    </ligand>
</feature>
<feature type="binding site" evidence="5">
    <location>
        <position position="165"/>
    </location>
    <ligand>
        <name>(2E)-4-hydroxy-3-methylbut-2-enyl diphosphate</name>
        <dbReference type="ChEBI" id="CHEBI:128753"/>
    </ligand>
</feature>
<feature type="binding site" evidence="5">
    <location>
        <position position="193"/>
    </location>
    <ligand>
        <name>[4Fe-4S] cluster</name>
        <dbReference type="ChEBI" id="CHEBI:49883"/>
    </ligand>
</feature>
<feature type="active site" description="Proton donor" evidence="5">
    <location>
        <position position="125"/>
    </location>
</feature>
<name>A0A4V2QBU5_9FIRM</name>
<dbReference type="SMART" id="SM00316">
    <property type="entry name" value="S1"/>
    <property type="match status" value="4"/>
</dbReference>
<dbReference type="GO" id="GO:0016114">
    <property type="term" value="P:terpenoid biosynthetic process"/>
    <property type="evidence" value="ECO:0007669"/>
    <property type="project" value="UniProtKB-UniRule"/>
</dbReference>
<comment type="pathway">
    <text evidence="5">Isoprenoid biosynthesis; isopentenyl diphosphate biosynthesis via DXP pathway; isopentenyl diphosphate from 1-deoxy-D-xylulose 5-phosphate: step 6/6.</text>
</comment>
<feature type="binding site" evidence="5">
    <location>
        <position position="123"/>
    </location>
    <ligand>
        <name>dimethylallyl diphosphate</name>
        <dbReference type="ChEBI" id="CHEBI:57623"/>
    </ligand>
</feature>
<reference evidence="7 8" key="1">
    <citation type="submission" date="2019-03" db="EMBL/GenBank/DDBJ databases">
        <title>Genomic Encyclopedia of Type Strains, Phase IV (KMG-IV): sequencing the most valuable type-strain genomes for metagenomic binning, comparative biology and taxonomic classification.</title>
        <authorList>
            <person name="Goeker M."/>
        </authorList>
    </citation>
    <scope>NUCLEOTIDE SEQUENCE [LARGE SCALE GENOMIC DNA]</scope>
    <source>
        <strain evidence="7 8">DSM 100451</strain>
    </source>
</reference>
<dbReference type="EC" id="1.17.7.4" evidence="5"/>
<gene>
    <name evidence="5" type="primary">ispH</name>
    <name evidence="7" type="ORF">EDD77_10956</name>
</gene>
<dbReference type="PANTHER" id="PTHR30426">
    <property type="entry name" value="4-HYDROXY-3-METHYLBUT-2-ENYL DIPHOSPHATE REDUCTASE"/>
    <property type="match status" value="1"/>
</dbReference>
<dbReference type="Gene3D" id="3.40.50.11270">
    <property type="match status" value="1"/>
</dbReference>
<protein>
    <recommendedName>
        <fullName evidence="5">4-hydroxy-3-methylbut-2-enyl diphosphate reductase</fullName>
        <shortName evidence="5">HMBPP reductase</shortName>
        <ecNumber evidence="5">1.17.7.4</ecNumber>
    </recommendedName>
</protein>
<keyword evidence="4 5" id="KW-0411">Iron-sulfur</keyword>
<dbReference type="HAMAP" id="MF_00191">
    <property type="entry name" value="IspH"/>
    <property type="match status" value="1"/>
</dbReference>
<dbReference type="UniPathway" id="UPA00059">
    <property type="reaction ID" value="UER00105"/>
</dbReference>
<dbReference type="STRING" id="1650663.GCA_001486665_01127"/>
<dbReference type="GO" id="GO:0050992">
    <property type="term" value="P:dimethylallyl diphosphate biosynthetic process"/>
    <property type="evidence" value="ECO:0007669"/>
    <property type="project" value="UniProtKB-UniRule"/>
</dbReference>
<feature type="binding site" evidence="5">
    <location>
        <position position="223"/>
    </location>
    <ligand>
        <name>isopentenyl diphosphate</name>
        <dbReference type="ChEBI" id="CHEBI:128769"/>
    </ligand>
</feature>
<comment type="similarity">
    <text evidence="5">Belongs to the IspH family.</text>
</comment>
<feature type="domain" description="S1 motif" evidence="6">
    <location>
        <begin position="561"/>
        <end position="630"/>
    </location>
</feature>
<feature type="binding site" evidence="5">
    <location>
        <position position="222"/>
    </location>
    <ligand>
        <name>dimethylallyl diphosphate</name>
        <dbReference type="ChEBI" id="CHEBI:57623"/>
    </ligand>
</feature>
<dbReference type="NCBIfam" id="NF000907">
    <property type="entry name" value="PRK00087.1"/>
    <property type="match status" value="1"/>
</dbReference>
<evidence type="ECO:0000313" key="8">
    <source>
        <dbReference type="Proteomes" id="UP000295184"/>
    </source>
</evidence>
<comment type="catalytic activity">
    <reaction evidence="5">
        <text>isopentenyl diphosphate + 2 oxidized [2Fe-2S]-[ferredoxin] + H2O = (2E)-4-hydroxy-3-methylbut-2-enyl diphosphate + 2 reduced [2Fe-2S]-[ferredoxin] + 2 H(+)</text>
        <dbReference type="Rhea" id="RHEA:24488"/>
        <dbReference type="Rhea" id="RHEA-COMP:10000"/>
        <dbReference type="Rhea" id="RHEA-COMP:10001"/>
        <dbReference type="ChEBI" id="CHEBI:15377"/>
        <dbReference type="ChEBI" id="CHEBI:15378"/>
        <dbReference type="ChEBI" id="CHEBI:33737"/>
        <dbReference type="ChEBI" id="CHEBI:33738"/>
        <dbReference type="ChEBI" id="CHEBI:128753"/>
        <dbReference type="ChEBI" id="CHEBI:128769"/>
        <dbReference type="EC" id="1.17.7.4"/>
    </reaction>
</comment>
<dbReference type="Pfam" id="PF00575">
    <property type="entry name" value="S1"/>
    <property type="match status" value="4"/>
</dbReference>
<dbReference type="NCBIfam" id="NF005208">
    <property type="entry name" value="PRK06676.1"/>
    <property type="match status" value="1"/>
</dbReference>
<dbReference type="CDD" id="cd04472">
    <property type="entry name" value="S1_PNPase"/>
    <property type="match status" value="1"/>
</dbReference>
<feature type="binding site" evidence="5">
    <location>
        <position position="95"/>
    </location>
    <ligand>
        <name>[4Fe-4S] cluster</name>
        <dbReference type="ChEBI" id="CHEBI:49883"/>
    </ligand>
</feature>
<keyword evidence="5" id="KW-0414">Isoprene biosynthesis</keyword>
<feature type="binding site" evidence="5">
    <location>
        <position position="222"/>
    </location>
    <ligand>
        <name>(2E)-4-hydroxy-3-methylbut-2-enyl diphosphate</name>
        <dbReference type="ChEBI" id="CHEBI:128753"/>
    </ligand>
</feature>
<feature type="domain" description="S1 motif" evidence="6">
    <location>
        <begin position="476"/>
        <end position="544"/>
    </location>
</feature>
<dbReference type="PROSITE" id="PS50126">
    <property type="entry name" value="S1"/>
    <property type="match status" value="4"/>
</dbReference>
<feature type="binding site" evidence="5">
    <location>
        <position position="12"/>
    </location>
    <ligand>
        <name>[4Fe-4S] cluster</name>
        <dbReference type="ChEBI" id="CHEBI:49883"/>
    </ligand>
</feature>
<feature type="domain" description="S1 motif" evidence="6">
    <location>
        <begin position="304"/>
        <end position="373"/>
    </location>
</feature>
<comment type="catalytic activity">
    <reaction evidence="5">
        <text>dimethylallyl diphosphate + 2 oxidized [2Fe-2S]-[ferredoxin] + H2O = (2E)-4-hydroxy-3-methylbut-2-enyl diphosphate + 2 reduced [2Fe-2S]-[ferredoxin] + 2 H(+)</text>
        <dbReference type="Rhea" id="RHEA:24825"/>
        <dbReference type="Rhea" id="RHEA-COMP:10000"/>
        <dbReference type="Rhea" id="RHEA-COMP:10001"/>
        <dbReference type="ChEBI" id="CHEBI:15377"/>
        <dbReference type="ChEBI" id="CHEBI:15378"/>
        <dbReference type="ChEBI" id="CHEBI:33737"/>
        <dbReference type="ChEBI" id="CHEBI:33738"/>
        <dbReference type="ChEBI" id="CHEBI:57623"/>
        <dbReference type="ChEBI" id="CHEBI:128753"/>
        <dbReference type="EC" id="1.17.7.4"/>
    </reaction>
</comment>
<comment type="cofactor">
    <cofactor evidence="5">
        <name>[4Fe-4S] cluster</name>
        <dbReference type="ChEBI" id="CHEBI:49883"/>
    </cofactor>
    <text evidence="5">Binds 1 [4Fe-4S] cluster per subunit.</text>
</comment>
<evidence type="ECO:0000256" key="3">
    <source>
        <dbReference type="ARBA" id="ARBA00023004"/>
    </source>
</evidence>
<evidence type="ECO:0000256" key="4">
    <source>
        <dbReference type="ARBA" id="ARBA00023014"/>
    </source>
</evidence>
<dbReference type="InterPro" id="IPR035104">
    <property type="entry name" value="Ribosomal_protein_S1-like"/>
</dbReference>
<dbReference type="Pfam" id="PF02401">
    <property type="entry name" value="LYTB"/>
    <property type="match status" value="1"/>
</dbReference>
<dbReference type="EMBL" id="SLUM01000009">
    <property type="protein sequence ID" value="TCL57782.1"/>
    <property type="molecule type" value="Genomic_DNA"/>
</dbReference>
<feature type="binding site" evidence="5">
    <location>
        <position position="264"/>
    </location>
    <ligand>
        <name>(2E)-4-hydroxy-3-methylbut-2-enyl diphosphate</name>
        <dbReference type="ChEBI" id="CHEBI:128753"/>
    </ligand>
</feature>
<organism evidence="7 8">
    <name type="scientific">Allofournierella massiliensis</name>
    <dbReference type="NCBI Taxonomy" id="1650663"/>
    <lineage>
        <taxon>Bacteria</taxon>
        <taxon>Bacillati</taxon>
        <taxon>Bacillota</taxon>
        <taxon>Clostridia</taxon>
        <taxon>Eubacteriales</taxon>
        <taxon>Oscillospiraceae</taxon>
        <taxon>Allofournierella</taxon>
    </lineage>
</organism>
<feature type="binding site" evidence="5">
    <location>
        <position position="223"/>
    </location>
    <ligand>
        <name>dimethylallyl diphosphate</name>
        <dbReference type="ChEBI" id="CHEBI:57623"/>
    </ligand>
</feature>
<sequence>MKILKAKTAGFCFGVDRAVKLTYQLAEEGHKVATLGPLIHNPQCVADLESKGVVTASGLDDVPTGYEVVIRSHGVGADVYEAIAERGLVLHDATCPFVAKIHRIAKRASDEGKTLLVAGDKTHPEVQGIVGHTRGEVFVFADLDELKAWQGPKNGQNGIIVVAQTTFQVTKWLECTNFIKKDYTNAEIFDTICNATWTRQQEAEDLSRKCDLMVVIGGHHSSNTQKLVKVAEKHTKAVTVETAKELLPEWFEGVGTVAVTAGASTPSSIIEEVLNSMSEEIREEMSFAEMFAESEANLKPVFAGKVVEGTVTSITPNEVQVDIGTKHTGFVKLSELTDDPAARAEDLVKVGDKLDLVVEKVNDQEGVAYLSRKKLEARKGLEEVARAAEEGTVMEGVVTETNKGGVIVLVKGVKVFVPRSQATMRRDEDINALVKQNVKLIITECAGRKIVGSINKVTAEENAAKREAFWADVEVGKTYTGVVKSLTAYGAFVDIGGVDGLCHISELSWNRIKHPSEVVSVGDTIEVYVKALDPENHKVSLGYKKAEDNPWEKLKNEYPIGSVFTAPVVSITKFGAFVRILPGVDGLVHISEISNERVEKVGDVLKVGDEVNVKLLDVDFDKKRISLSMKALLDDENSDAE</sequence>
<feature type="binding site" evidence="5">
    <location>
        <position position="264"/>
    </location>
    <ligand>
        <name>dimethylallyl diphosphate</name>
        <dbReference type="ChEBI" id="CHEBI:57623"/>
    </ligand>
</feature>
<feature type="binding site" evidence="5">
    <location>
        <position position="73"/>
    </location>
    <ligand>
        <name>dimethylallyl diphosphate</name>
        <dbReference type="ChEBI" id="CHEBI:57623"/>
    </ligand>
</feature>
<dbReference type="OrthoDB" id="9804077at2"/>
<keyword evidence="2 5" id="KW-0479">Metal-binding</keyword>
<dbReference type="Gene3D" id="2.40.50.140">
    <property type="entry name" value="Nucleic acid-binding proteins"/>
    <property type="match status" value="4"/>
</dbReference>
<dbReference type="InterPro" id="IPR012340">
    <property type="entry name" value="NA-bd_OB-fold"/>
</dbReference>
<dbReference type="GO" id="GO:0005737">
    <property type="term" value="C:cytoplasm"/>
    <property type="evidence" value="ECO:0007669"/>
    <property type="project" value="UniProtKB-ARBA"/>
</dbReference>
<feature type="binding site" evidence="5">
    <location>
        <position position="40"/>
    </location>
    <ligand>
        <name>isopentenyl diphosphate</name>
        <dbReference type="ChEBI" id="CHEBI:128769"/>
    </ligand>
</feature>
<dbReference type="GO" id="GO:0046872">
    <property type="term" value="F:metal ion binding"/>
    <property type="evidence" value="ECO:0007669"/>
    <property type="project" value="UniProtKB-KW"/>
</dbReference>